<dbReference type="Gene3D" id="2.10.70.10">
    <property type="entry name" value="Complement Module, domain 1"/>
    <property type="match status" value="1"/>
</dbReference>
<feature type="region of interest" description="Disordered" evidence="3">
    <location>
        <begin position="282"/>
        <end position="317"/>
    </location>
</feature>
<dbReference type="InterPro" id="IPR053067">
    <property type="entry name" value="SUSD3"/>
</dbReference>
<feature type="transmembrane region" description="Helical" evidence="4">
    <location>
        <begin position="134"/>
        <end position="158"/>
    </location>
</feature>
<dbReference type="PROSITE" id="PS50923">
    <property type="entry name" value="SUSHI"/>
    <property type="match status" value="1"/>
</dbReference>
<name>A0A5A9PFT6_9TELE</name>
<feature type="domain" description="Sushi" evidence="5">
    <location>
        <begin position="62"/>
        <end position="125"/>
    </location>
</feature>
<comment type="caution">
    <text evidence="2">Lacks conserved residue(s) required for the propagation of feature annotation.</text>
</comment>
<protein>
    <recommendedName>
        <fullName evidence="5">Sushi domain-containing protein</fullName>
    </recommendedName>
</protein>
<feature type="disulfide bond" evidence="2">
    <location>
        <begin position="64"/>
        <end position="107"/>
    </location>
</feature>
<dbReference type="SUPFAM" id="SSF57535">
    <property type="entry name" value="Complement control module/SCR domain"/>
    <property type="match status" value="1"/>
</dbReference>
<dbReference type="InterPro" id="IPR035976">
    <property type="entry name" value="Sushi/SCR/CCP_sf"/>
</dbReference>
<dbReference type="AlphaFoldDB" id="A0A5A9PFT6"/>
<dbReference type="CDD" id="cd00033">
    <property type="entry name" value="CCP"/>
    <property type="match status" value="1"/>
</dbReference>
<dbReference type="SMART" id="SM00032">
    <property type="entry name" value="CCP"/>
    <property type="match status" value="1"/>
</dbReference>
<keyword evidence="4" id="KW-0472">Membrane</keyword>
<keyword evidence="4" id="KW-0812">Transmembrane</keyword>
<evidence type="ECO:0000259" key="5">
    <source>
        <dbReference type="PROSITE" id="PS50923"/>
    </source>
</evidence>
<gene>
    <name evidence="6" type="ORF">E1301_Tti011494</name>
</gene>
<sequence length="317" mass="35587">MASTDRPFFWGFLLWSTTWTLVWTFTPDEGLSVSPFLQKTTTASTETGMNITDPPTNNNTALSCASLLPPRRGSFYVEKGTAMSLGTVLAFWCLEGYQLVGSEKISCVLRSNIPQWSNYPPDSIPKPEDRGLRVAVLASVVSSIVIFAMSVSFIICCLQERMSKDRSERTDGRSRMRDKHKPWRSECWLEREEGDWEAFPPPKIFNLSQHLDSHLSLDSPVYMGGLTGYDNRGYQRSQENLLKAPLPGLYRSDSQVYPHVVLQRVPTTTMPTAPSAPVYLRLSTPLPTENPTEGPALPPYPKPSYHSPGDTPQRLWP</sequence>
<organism evidence="6 7">
    <name type="scientific">Triplophysa tibetana</name>
    <dbReference type="NCBI Taxonomy" id="1572043"/>
    <lineage>
        <taxon>Eukaryota</taxon>
        <taxon>Metazoa</taxon>
        <taxon>Chordata</taxon>
        <taxon>Craniata</taxon>
        <taxon>Vertebrata</taxon>
        <taxon>Euteleostomi</taxon>
        <taxon>Actinopterygii</taxon>
        <taxon>Neopterygii</taxon>
        <taxon>Teleostei</taxon>
        <taxon>Ostariophysi</taxon>
        <taxon>Cypriniformes</taxon>
        <taxon>Nemacheilidae</taxon>
        <taxon>Triplophysa</taxon>
    </lineage>
</organism>
<keyword evidence="4" id="KW-1133">Transmembrane helix</keyword>
<comment type="caution">
    <text evidence="6">The sequence shown here is derived from an EMBL/GenBank/DDBJ whole genome shotgun (WGS) entry which is preliminary data.</text>
</comment>
<keyword evidence="1 2" id="KW-1015">Disulfide bond</keyword>
<keyword evidence="7" id="KW-1185">Reference proteome</keyword>
<evidence type="ECO:0000256" key="2">
    <source>
        <dbReference type="PROSITE-ProRule" id="PRU00302"/>
    </source>
</evidence>
<accession>A0A5A9PFT6</accession>
<dbReference type="PANTHER" id="PTHR46879:SF2">
    <property type="entry name" value="MICROTUBULE-ASSOCIATED SERINE_THREONINE-PROTEIN KINASE 3"/>
    <property type="match status" value="1"/>
</dbReference>
<evidence type="ECO:0000313" key="7">
    <source>
        <dbReference type="Proteomes" id="UP000324632"/>
    </source>
</evidence>
<dbReference type="Pfam" id="PF00084">
    <property type="entry name" value="Sushi"/>
    <property type="match status" value="1"/>
</dbReference>
<feature type="transmembrane region" description="Helical" evidence="4">
    <location>
        <begin position="7"/>
        <end position="26"/>
    </location>
</feature>
<evidence type="ECO:0000256" key="4">
    <source>
        <dbReference type="SAM" id="Phobius"/>
    </source>
</evidence>
<dbReference type="Proteomes" id="UP000324632">
    <property type="component" value="Chromosome 5"/>
</dbReference>
<proteinExistence type="predicted"/>
<keyword evidence="2" id="KW-0768">Sushi</keyword>
<evidence type="ECO:0000313" key="6">
    <source>
        <dbReference type="EMBL" id="KAA0720753.1"/>
    </source>
</evidence>
<dbReference type="EMBL" id="SOYY01000005">
    <property type="protein sequence ID" value="KAA0720753.1"/>
    <property type="molecule type" value="Genomic_DNA"/>
</dbReference>
<reference evidence="6 7" key="1">
    <citation type="journal article" date="2019" name="Mol. Ecol. Resour.">
        <title>Chromosome-level genome assembly of Triplophysa tibetana, a fish adapted to the harsh high-altitude environment of the Tibetan Plateau.</title>
        <authorList>
            <person name="Yang X."/>
            <person name="Liu H."/>
            <person name="Ma Z."/>
            <person name="Zou Y."/>
            <person name="Zou M."/>
            <person name="Mao Y."/>
            <person name="Li X."/>
            <person name="Wang H."/>
            <person name="Chen T."/>
            <person name="Wang W."/>
            <person name="Yang R."/>
        </authorList>
    </citation>
    <scope>NUCLEOTIDE SEQUENCE [LARGE SCALE GENOMIC DNA]</scope>
    <source>
        <strain evidence="6">TTIB1903HZAU</strain>
        <tissue evidence="6">Muscle</tissue>
    </source>
</reference>
<dbReference type="PANTHER" id="PTHR46879">
    <property type="entry name" value="SUSHI DOMAIN-CONTAINING PROTEIN 3"/>
    <property type="match status" value="1"/>
</dbReference>
<evidence type="ECO:0000256" key="1">
    <source>
        <dbReference type="ARBA" id="ARBA00023157"/>
    </source>
</evidence>
<evidence type="ECO:0000256" key="3">
    <source>
        <dbReference type="SAM" id="MobiDB-lite"/>
    </source>
</evidence>
<dbReference type="InterPro" id="IPR000436">
    <property type="entry name" value="Sushi_SCR_CCP_dom"/>
</dbReference>